<feature type="region of interest" description="Disordered" evidence="1">
    <location>
        <begin position="40"/>
        <end position="60"/>
    </location>
</feature>
<keyword evidence="3" id="KW-1185">Reference proteome</keyword>
<organism evidence="2 3">
    <name type="scientific">Panicum virgatum</name>
    <name type="common">Blackwell switchgrass</name>
    <dbReference type="NCBI Taxonomy" id="38727"/>
    <lineage>
        <taxon>Eukaryota</taxon>
        <taxon>Viridiplantae</taxon>
        <taxon>Streptophyta</taxon>
        <taxon>Embryophyta</taxon>
        <taxon>Tracheophyta</taxon>
        <taxon>Spermatophyta</taxon>
        <taxon>Magnoliopsida</taxon>
        <taxon>Liliopsida</taxon>
        <taxon>Poales</taxon>
        <taxon>Poaceae</taxon>
        <taxon>PACMAD clade</taxon>
        <taxon>Panicoideae</taxon>
        <taxon>Panicodae</taxon>
        <taxon>Paniceae</taxon>
        <taxon>Panicinae</taxon>
        <taxon>Panicum</taxon>
        <taxon>Panicum sect. Hiantes</taxon>
    </lineage>
</organism>
<comment type="caution">
    <text evidence="2">The sequence shown here is derived from an EMBL/GenBank/DDBJ whole genome shotgun (WGS) entry which is preliminary data.</text>
</comment>
<name>A0A8T0RVW4_PANVG</name>
<accession>A0A8T0RVW4</accession>
<protein>
    <submittedName>
        <fullName evidence="2">Uncharacterized protein</fullName>
    </submittedName>
</protein>
<evidence type="ECO:0000313" key="3">
    <source>
        <dbReference type="Proteomes" id="UP000823388"/>
    </source>
</evidence>
<sequence length="127" mass="13368">MMPRTTQQVRPLGTPAVRGLTTALPPVFLVGTPLHSSRIDSWRRPGHSTPVVSTRRDGPTPPWLCQPVAAVWLRPDHVDLARRPSSAPVMLTSATDGIAPVAYPSAAVATLFPGLAAALLSSLAPPP</sequence>
<evidence type="ECO:0000256" key="1">
    <source>
        <dbReference type="SAM" id="MobiDB-lite"/>
    </source>
</evidence>
<proteinExistence type="predicted"/>
<gene>
    <name evidence="2" type="ORF">PVAP13_5NG409540</name>
</gene>
<reference evidence="2" key="1">
    <citation type="submission" date="2020-05" db="EMBL/GenBank/DDBJ databases">
        <title>WGS assembly of Panicum virgatum.</title>
        <authorList>
            <person name="Lovell J.T."/>
            <person name="Jenkins J."/>
            <person name="Shu S."/>
            <person name="Juenger T.E."/>
            <person name="Schmutz J."/>
        </authorList>
    </citation>
    <scope>NUCLEOTIDE SEQUENCE</scope>
    <source>
        <strain evidence="2">AP13</strain>
    </source>
</reference>
<dbReference type="EMBL" id="CM029046">
    <property type="protein sequence ID" value="KAG2590551.1"/>
    <property type="molecule type" value="Genomic_DNA"/>
</dbReference>
<evidence type="ECO:0000313" key="2">
    <source>
        <dbReference type="EMBL" id="KAG2590551.1"/>
    </source>
</evidence>
<dbReference type="AlphaFoldDB" id="A0A8T0RVW4"/>
<dbReference type="Proteomes" id="UP000823388">
    <property type="component" value="Chromosome 5N"/>
</dbReference>